<gene>
    <name evidence="1" type="ORF">CVIRNUC_000216</name>
</gene>
<reference evidence="1 2" key="1">
    <citation type="submission" date="2023-10" db="EMBL/GenBank/DDBJ databases">
        <authorList>
            <person name="Maclean D."/>
            <person name="Macfadyen A."/>
        </authorList>
    </citation>
    <scope>NUCLEOTIDE SEQUENCE [LARGE SCALE GENOMIC DNA]</scope>
</reference>
<name>A0AAV1HR82_9CHLO</name>
<sequence length="90" mass="9344">MENPAPPAGTRHATRPTAAPLWTLLVSPQLCAIWSCMHSTARLAVKAQGCAGVTAMQPHAASPLAQTCTATVDAQSRTAPAYAQGHAIPW</sequence>
<organism evidence="1 2">
    <name type="scientific">Coccomyxa viridis</name>
    <dbReference type="NCBI Taxonomy" id="1274662"/>
    <lineage>
        <taxon>Eukaryota</taxon>
        <taxon>Viridiplantae</taxon>
        <taxon>Chlorophyta</taxon>
        <taxon>core chlorophytes</taxon>
        <taxon>Trebouxiophyceae</taxon>
        <taxon>Trebouxiophyceae incertae sedis</taxon>
        <taxon>Coccomyxaceae</taxon>
        <taxon>Coccomyxa</taxon>
    </lineage>
</organism>
<proteinExistence type="predicted"/>
<keyword evidence="2" id="KW-1185">Reference proteome</keyword>
<protein>
    <recommendedName>
        <fullName evidence="3">Secreted protein</fullName>
    </recommendedName>
</protein>
<dbReference type="AlphaFoldDB" id="A0AAV1HR82"/>
<evidence type="ECO:0000313" key="2">
    <source>
        <dbReference type="Proteomes" id="UP001314263"/>
    </source>
</evidence>
<evidence type="ECO:0008006" key="3">
    <source>
        <dbReference type="Google" id="ProtNLM"/>
    </source>
</evidence>
<accession>A0AAV1HR82</accession>
<dbReference type="EMBL" id="CAUYUE010000001">
    <property type="protein sequence ID" value="CAK0733030.1"/>
    <property type="molecule type" value="Genomic_DNA"/>
</dbReference>
<comment type="caution">
    <text evidence="1">The sequence shown here is derived from an EMBL/GenBank/DDBJ whole genome shotgun (WGS) entry which is preliminary data.</text>
</comment>
<evidence type="ECO:0000313" key="1">
    <source>
        <dbReference type="EMBL" id="CAK0733030.1"/>
    </source>
</evidence>
<dbReference type="Proteomes" id="UP001314263">
    <property type="component" value="Unassembled WGS sequence"/>
</dbReference>